<keyword evidence="11" id="KW-0406">Ion transport</keyword>
<dbReference type="GO" id="GO:0046930">
    <property type="term" value="C:pore complex"/>
    <property type="evidence" value="ECO:0007669"/>
    <property type="project" value="UniProtKB-KW"/>
</dbReference>
<gene>
    <name evidence="14" type="ORF">QN277_016216</name>
</gene>
<keyword evidence="6" id="KW-1134">Transmembrane beta strand</keyword>
<keyword evidence="7" id="KW-0150">Chloroplast</keyword>
<keyword evidence="5" id="KW-0813">Transport</keyword>
<comment type="subunit">
    <text evidence="4">Homooligomers form large rather nonselective pores in plastidial outer membranes.</text>
</comment>
<dbReference type="PANTHER" id="PTHR35284:SF1">
    <property type="entry name" value="OUTER ENVELOPE PORE PROTEIN 24A, CHLOROPLASTIC-RELATED"/>
    <property type="match status" value="1"/>
</dbReference>
<evidence type="ECO:0000256" key="9">
    <source>
        <dbReference type="ARBA" id="ARBA00022692"/>
    </source>
</evidence>
<evidence type="ECO:0000256" key="6">
    <source>
        <dbReference type="ARBA" id="ARBA00022452"/>
    </source>
</evidence>
<keyword evidence="12" id="KW-0626">Porin</keyword>
<dbReference type="GO" id="GO:0009707">
    <property type="term" value="C:chloroplast outer membrane"/>
    <property type="evidence" value="ECO:0007669"/>
    <property type="project" value="UniProtKB-SubCell"/>
</dbReference>
<dbReference type="AlphaFoldDB" id="A0AAE1TBX8"/>
<evidence type="ECO:0000313" key="15">
    <source>
        <dbReference type="Proteomes" id="UP001293593"/>
    </source>
</evidence>
<dbReference type="GO" id="GO:0015288">
    <property type="term" value="F:porin activity"/>
    <property type="evidence" value="ECO:0007669"/>
    <property type="project" value="UniProtKB-KW"/>
</dbReference>
<dbReference type="GO" id="GO:0034765">
    <property type="term" value="P:regulation of monoatomic ion transmembrane transport"/>
    <property type="evidence" value="ECO:0007669"/>
    <property type="project" value="InterPro"/>
</dbReference>
<protein>
    <submittedName>
        <fullName evidence="14">Uncharacterized protein</fullName>
    </submittedName>
</protein>
<comment type="function">
    <text evidence="1">High-conductance voltage-dependent solute channel with a slight selectivity for cations transporting triosephosphates, dicarboxylic acids, ATP, inorganic phosphate (Pi), sugars, and positively or negatively charged amino acids.</text>
</comment>
<comment type="subcellular location">
    <subcellularLocation>
        <location evidence="2">Plastid</location>
        <location evidence="2">Chloroplast outer membrane</location>
        <topology evidence="2">Multi-pass membrane protein</topology>
    </subcellularLocation>
    <subcellularLocation>
        <location evidence="3">Plastid</location>
        <location evidence="3">Etioplast membrane</location>
        <topology evidence="3">Multi-pass membrane protein</topology>
    </subcellularLocation>
</comment>
<evidence type="ECO:0000256" key="13">
    <source>
        <dbReference type="ARBA" id="ARBA00023136"/>
    </source>
</evidence>
<accession>A0AAE1TBX8</accession>
<evidence type="ECO:0000313" key="14">
    <source>
        <dbReference type="EMBL" id="KAK4278360.1"/>
    </source>
</evidence>
<evidence type="ECO:0000256" key="12">
    <source>
        <dbReference type="ARBA" id="ARBA00023114"/>
    </source>
</evidence>
<reference evidence="14" key="1">
    <citation type="submission" date="2023-10" db="EMBL/GenBank/DDBJ databases">
        <title>Chromosome-level genome of the transformable northern wattle, Acacia crassicarpa.</title>
        <authorList>
            <person name="Massaro I."/>
            <person name="Sinha N.R."/>
            <person name="Poethig S."/>
            <person name="Leichty A.R."/>
        </authorList>
    </citation>
    <scope>NUCLEOTIDE SEQUENCE</scope>
    <source>
        <strain evidence="14">Acra3RX</strain>
        <tissue evidence="14">Leaf</tissue>
    </source>
</reference>
<evidence type="ECO:0000256" key="7">
    <source>
        <dbReference type="ARBA" id="ARBA00022528"/>
    </source>
</evidence>
<dbReference type="PANTHER" id="PTHR35284">
    <property type="entry name" value="OUTER ENVELOPE PORE PROTEIN 24A, CHLOROPLASTIC-RELATED"/>
    <property type="match status" value="1"/>
</dbReference>
<evidence type="ECO:0000256" key="5">
    <source>
        <dbReference type="ARBA" id="ARBA00022448"/>
    </source>
</evidence>
<dbReference type="Proteomes" id="UP001293593">
    <property type="component" value="Unassembled WGS sequence"/>
</dbReference>
<evidence type="ECO:0000256" key="8">
    <source>
        <dbReference type="ARBA" id="ARBA00022640"/>
    </source>
</evidence>
<dbReference type="GO" id="GO:0034426">
    <property type="term" value="C:etioplast membrane"/>
    <property type="evidence" value="ECO:0007669"/>
    <property type="project" value="UniProtKB-SubCell"/>
</dbReference>
<keyword evidence="13" id="KW-0472">Membrane</keyword>
<dbReference type="GO" id="GO:0022843">
    <property type="term" value="F:voltage-gated monoatomic cation channel activity"/>
    <property type="evidence" value="ECO:0007669"/>
    <property type="project" value="InterPro"/>
</dbReference>
<evidence type="ECO:0000256" key="2">
    <source>
        <dbReference type="ARBA" id="ARBA00004396"/>
    </source>
</evidence>
<keyword evidence="15" id="KW-1185">Reference proteome</keyword>
<organism evidence="14 15">
    <name type="scientific">Acacia crassicarpa</name>
    <name type="common">northern wattle</name>
    <dbReference type="NCBI Taxonomy" id="499986"/>
    <lineage>
        <taxon>Eukaryota</taxon>
        <taxon>Viridiplantae</taxon>
        <taxon>Streptophyta</taxon>
        <taxon>Embryophyta</taxon>
        <taxon>Tracheophyta</taxon>
        <taxon>Spermatophyta</taxon>
        <taxon>Magnoliopsida</taxon>
        <taxon>eudicotyledons</taxon>
        <taxon>Gunneridae</taxon>
        <taxon>Pentapetalae</taxon>
        <taxon>rosids</taxon>
        <taxon>fabids</taxon>
        <taxon>Fabales</taxon>
        <taxon>Fabaceae</taxon>
        <taxon>Caesalpinioideae</taxon>
        <taxon>mimosoid clade</taxon>
        <taxon>Acacieae</taxon>
        <taxon>Acacia</taxon>
    </lineage>
</organism>
<evidence type="ECO:0000256" key="1">
    <source>
        <dbReference type="ARBA" id="ARBA00002327"/>
    </source>
</evidence>
<evidence type="ECO:0000256" key="11">
    <source>
        <dbReference type="ARBA" id="ARBA00023065"/>
    </source>
</evidence>
<keyword evidence="9" id="KW-0812">Transmembrane</keyword>
<evidence type="ECO:0000256" key="4">
    <source>
        <dbReference type="ARBA" id="ARBA00011593"/>
    </source>
</evidence>
<proteinExistence type="predicted"/>
<evidence type="ECO:0000256" key="10">
    <source>
        <dbReference type="ARBA" id="ARBA00022805"/>
    </source>
</evidence>
<evidence type="ECO:0000256" key="3">
    <source>
        <dbReference type="ARBA" id="ARBA00004441"/>
    </source>
</evidence>
<name>A0AAE1TBX8_9FABA</name>
<sequence>MKATLNWEHSTGKKPSAKLTLATAAAGGEVKLRATVTEASILNKGPSLEGVVLALEKPDAFHVDYHVLKRDCHFKFMNTIKVLEKPLEFTYKHEWCDKSVIHLDTTLALDNDNKVSANCTLSPEDKNKCKFKYKHHHNKGLTTLKPSYEVVHNVWDFAVSQKIYDINTLKASYKTSNQNLGLKWSLASKHNGTFKIKASLNLGEKLKVPSVVAKTTFNFEM</sequence>
<dbReference type="EMBL" id="JAWXYG010000003">
    <property type="protein sequence ID" value="KAK4278360.1"/>
    <property type="molecule type" value="Genomic_DNA"/>
</dbReference>
<keyword evidence="10" id="KW-1002">Plastid outer membrane</keyword>
<dbReference type="InterPro" id="IPR034626">
    <property type="entry name" value="OEP24"/>
</dbReference>
<comment type="caution">
    <text evidence="14">The sequence shown here is derived from an EMBL/GenBank/DDBJ whole genome shotgun (WGS) entry which is preliminary data.</text>
</comment>
<keyword evidence="8" id="KW-0934">Plastid</keyword>